<dbReference type="PANTHER" id="PTHR43401:SF3">
    <property type="entry name" value="L-GALACTONATE-5-DEHYDROGENASE"/>
    <property type="match status" value="1"/>
</dbReference>
<dbReference type="Proteomes" id="UP000199656">
    <property type="component" value="Unassembled WGS sequence"/>
</dbReference>
<dbReference type="RefSeq" id="WP_089759274.1">
    <property type="nucleotide sequence ID" value="NZ_BKAT01000002.1"/>
</dbReference>
<dbReference type="InterPro" id="IPR013149">
    <property type="entry name" value="ADH-like_C"/>
</dbReference>
<gene>
    <name evidence="4" type="ORF">SAMN05660909_00995</name>
</gene>
<evidence type="ECO:0000259" key="3">
    <source>
        <dbReference type="Pfam" id="PF08240"/>
    </source>
</evidence>
<keyword evidence="5" id="KW-1185">Reference proteome</keyword>
<organism evidence="4 5">
    <name type="scientific">Chitinophaga terrae</name>
    <name type="common">ex Kim and Jung 2007</name>
    <dbReference type="NCBI Taxonomy" id="408074"/>
    <lineage>
        <taxon>Bacteria</taxon>
        <taxon>Pseudomonadati</taxon>
        <taxon>Bacteroidota</taxon>
        <taxon>Chitinophagia</taxon>
        <taxon>Chitinophagales</taxon>
        <taxon>Chitinophagaceae</taxon>
        <taxon>Chitinophaga</taxon>
    </lineage>
</organism>
<accession>A0A1H3YX08</accession>
<dbReference type="Gene3D" id="3.40.50.720">
    <property type="entry name" value="NAD(P)-binding Rossmann-like Domain"/>
    <property type="match status" value="1"/>
</dbReference>
<feature type="domain" description="Alcohol dehydrogenase-like N-terminal" evidence="3">
    <location>
        <begin position="24"/>
        <end position="128"/>
    </location>
</feature>
<dbReference type="SUPFAM" id="SSF50129">
    <property type="entry name" value="GroES-like"/>
    <property type="match status" value="1"/>
</dbReference>
<proteinExistence type="predicted"/>
<evidence type="ECO:0000256" key="1">
    <source>
        <dbReference type="ARBA" id="ARBA00023002"/>
    </source>
</evidence>
<protein>
    <submittedName>
        <fullName evidence="4">2-desacetyl-2-hydroxyethyl bacteriochlorophyllide A dehydrogenase</fullName>
    </submittedName>
</protein>
<feature type="domain" description="Alcohol dehydrogenase-like C-terminal" evidence="2">
    <location>
        <begin position="168"/>
        <end position="294"/>
    </location>
</feature>
<dbReference type="STRING" id="408074.SAMN05660909_00995"/>
<reference evidence="5" key="1">
    <citation type="submission" date="2016-10" db="EMBL/GenBank/DDBJ databases">
        <authorList>
            <person name="Varghese N."/>
            <person name="Submissions S."/>
        </authorList>
    </citation>
    <scope>NUCLEOTIDE SEQUENCE [LARGE SCALE GENOMIC DNA]</scope>
    <source>
        <strain evidence="5">DSM 23920</strain>
    </source>
</reference>
<dbReference type="InterPro" id="IPR013154">
    <property type="entry name" value="ADH-like_N"/>
</dbReference>
<dbReference type="InterPro" id="IPR011032">
    <property type="entry name" value="GroES-like_sf"/>
</dbReference>
<dbReference type="Pfam" id="PF00107">
    <property type="entry name" value="ADH_zinc_N"/>
    <property type="match status" value="1"/>
</dbReference>
<dbReference type="EMBL" id="FNRL01000003">
    <property type="protein sequence ID" value="SEA15638.1"/>
    <property type="molecule type" value="Genomic_DNA"/>
</dbReference>
<dbReference type="InterPro" id="IPR036291">
    <property type="entry name" value="NAD(P)-bd_dom_sf"/>
</dbReference>
<dbReference type="Pfam" id="PF08240">
    <property type="entry name" value="ADH_N"/>
    <property type="match status" value="1"/>
</dbReference>
<evidence type="ECO:0000259" key="2">
    <source>
        <dbReference type="Pfam" id="PF00107"/>
    </source>
</evidence>
<dbReference type="Gene3D" id="3.90.180.10">
    <property type="entry name" value="Medium-chain alcohol dehydrogenases, catalytic domain"/>
    <property type="match status" value="1"/>
</dbReference>
<dbReference type="PANTHER" id="PTHR43401">
    <property type="entry name" value="L-THREONINE 3-DEHYDROGENASE"/>
    <property type="match status" value="1"/>
</dbReference>
<dbReference type="SUPFAM" id="SSF51735">
    <property type="entry name" value="NAD(P)-binding Rossmann-fold domains"/>
    <property type="match status" value="1"/>
</dbReference>
<evidence type="ECO:0000313" key="4">
    <source>
        <dbReference type="EMBL" id="SEA15638.1"/>
    </source>
</evidence>
<sequence>MKIIACKTPGEMEYKEVSKPESKPGYSVIKIRRIGICGTDIHAFRGVQPYFNYPRVLGHELAAEYEEGDVPGIKKGDIVTVIPYQHCGNCIACRTGHTNCCQNMKVIGVHTDGGMAEYLQVPSHLLLPATGLDLDTLALVEPFAIAAHGIRRGAVAAGENVLVIGAGPIGLATMEMASIAGANVIAMDVNENRLAWAKRISGVKVVLNAAAEGLEEQLREATNGDMPTVVIDATGNLNAINNAFRYMSHAGRYVLVGLQKGDISFSHPEFHKREGTLMSSRNATKADFSHVLESIRLGLINPEKYITHKLQFDDVVNDFPSLIVKPELVKAMISLD</sequence>
<dbReference type="OrthoDB" id="9787435at2"/>
<name>A0A1H3YX08_9BACT</name>
<keyword evidence="1" id="KW-0560">Oxidoreductase</keyword>
<dbReference type="InterPro" id="IPR050129">
    <property type="entry name" value="Zn_alcohol_dh"/>
</dbReference>
<dbReference type="AlphaFoldDB" id="A0A1H3YX08"/>
<dbReference type="GO" id="GO:0016491">
    <property type="term" value="F:oxidoreductase activity"/>
    <property type="evidence" value="ECO:0007669"/>
    <property type="project" value="UniProtKB-KW"/>
</dbReference>
<dbReference type="CDD" id="cd08261">
    <property type="entry name" value="Zn_ADH7"/>
    <property type="match status" value="1"/>
</dbReference>
<evidence type="ECO:0000313" key="5">
    <source>
        <dbReference type="Proteomes" id="UP000199656"/>
    </source>
</evidence>